<dbReference type="KEGG" id="sli:Slin_0828"/>
<proteinExistence type="inferred from homology"/>
<keyword evidence="5 9" id="KW-1133">Transmembrane helix</keyword>
<dbReference type="GO" id="GO:0015220">
    <property type="term" value="F:choline transmembrane transporter activity"/>
    <property type="evidence" value="ECO:0007669"/>
    <property type="project" value="TreeGrafter"/>
</dbReference>
<dbReference type="PANTHER" id="PTHR30561">
    <property type="entry name" value="SMR FAMILY PROTON-DEPENDENT DRUG EFFLUX TRANSPORTER SUGE"/>
    <property type="match status" value="1"/>
</dbReference>
<evidence type="ECO:0000256" key="7">
    <source>
        <dbReference type="ARBA" id="ARBA00038032"/>
    </source>
</evidence>
<dbReference type="FunFam" id="1.10.3730.20:FF:000001">
    <property type="entry name" value="Quaternary ammonium compound resistance transporter SugE"/>
    <property type="match status" value="1"/>
</dbReference>
<sequence length="109" mass="11642">MKYLLLLIAIIFEVIGTASLNASQQFTKLTPSLLCLVAYIGAFYFMSLTLRSMPVGTAYALWSGVGIVLTAIIGLFLFKQVPDTAALVGMTLIVAGVLVMNLLSKTTGH</sequence>
<evidence type="ECO:0000256" key="6">
    <source>
        <dbReference type="ARBA" id="ARBA00023136"/>
    </source>
</evidence>
<dbReference type="GO" id="GO:0015199">
    <property type="term" value="F:amino-acid betaine transmembrane transporter activity"/>
    <property type="evidence" value="ECO:0007669"/>
    <property type="project" value="TreeGrafter"/>
</dbReference>
<keyword evidence="3" id="KW-1003">Cell membrane</keyword>
<dbReference type="GO" id="GO:0015297">
    <property type="term" value="F:antiporter activity"/>
    <property type="evidence" value="ECO:0007669"/>
    <property type="project" value="TreeGrafter"/>
</dbReference>
<dbReference type="GO" id="GO:0005886">
    <property type="term" value="C:plasma membrane"/>
    <property type="evidence" value="ECO:0007669"/>
    <property type="project" value="UniProtKB-SubCell"/>
</dbReference>
<dbReference type="InterPro" id="IPR000390">
    <property type="entry name" value="Small_drug/metabolite_transptr"/>
</dbReference>
<reference evidence="10 11" key="1">
    <citation type="journal article" date="2010" name="Stand. Genomic Sci.">
        <title>Complete genome sequence of Spirosoma linguale type strain (1).</title>
        <authorList>
            <person name="Lail K."/>
            <person name="Sikorski J."/>
            <person name="Saunders E."/>
            <person name="Lapidus A."/>
            <person name="Glavina Del Rio T."/>
            <person name="Copeland A."/>
            <person name="Tice H."/>
            <person name="Cheng J.-F."/>
            <person name="Lucas S."/>
            <person name="Nolan M."/>
            <person name="Bruce D."/>
            <person name="Goodwin L."/>
            <person name="Pitluck S."/>
            <person name="Ivanova N."/>
            <person name="Mavromatis K."/>
            <person name="Ovchinnikova G."/>
            <person name="Pati A."/>
            <person name="Chen A."/>
            <person name="Palaniappan K."/>
            <person name="Land M."/>
            <person name="Hauser L."/>
            <person name="Chang Y.-J."/>
            <person name="Jeffries C.D."/>
            <person name="Chain P."/>
            <person name="Brettin T."/>
            <person name="Detter J.C."/>
            <person name="Schuetze A."/>
            <person name="Rohde M."/>
            <person name="Tindall B.J."/>
            <person name="Goeker M."/>
            <person name="Bristow J."/>
            <person name="Eisen J.A."/>
            <person name="Markowitz V."/>
            <person name="Hugenholtz P."/>
            <person name="Kyrpides N.C."/>
            <person name="Klenk H.-P."/>
            <person name="Chen F."/>
        </authorList>
    </citation>
    <scope>NUCLEOTIDE SEQUENCE [LARGE SCALE GENOMIC DNA]</scope>
    <source>
        <strain evidence="11">ATCC 33905 / DSM 74 / LMG 10896 / Claus 1</strain>
    </source>
</reference>
<dbReference type="GO" id="GO:1990961">
    <property type="term" value="P:xenobiotic detoxification by transmembrane export across the plasma membrane"/>
    <property type="evidence" value="ECO:0007669"/>
    <property type="project" value="UniProtKB-ARBA"/>
</dbReference>
<evidence type="ECO:0000313" key="10">
    <source>
        <dbReference type="EMBL" id="ADB36890.1"/>
    </source>
</evidence>
<dbReference type="Pfam" id="PF00893">
    <property type="entry name" value="Multi_Drug_Res"/>
    <property type="match status" value="1"/>
</dbReference>
<keyword evidence="2" id="KW-0813">Transport</keyword>
<dbReference type="STRING" id="504472.Slin_0828"/>
<accession>D2QI02</accession>
<dbReference type="InterPro" id="IPR045324">
    <property type="entry name" value="Small_multidrug_res"/>
</dbReference>
<evidence type="ECO:0000256" key="1">
    <source>
        <dbReference type="ARBA" id="ARBA00004651"/>
    </source>
</evidence>
<evidence type="ECO:0000256" key="5">
    <source>
        <dbReference type="ARBA" id="ARBA00022989"/>
    </source>
</evidence>
<dbReference type="AlphaFoldDB" id="D2QI02"/>
<dbReference type="EMBL" id="CP001769">
    <property type="protein sequence ID" value="ADB36890.1"/>
    <property type="molecule type" value="Genomic_DNA"/>
</dbReference>
<evidence type="ECO:0000256" key="2">
    <source>
        <dbReference type="ARBA" id="ARBA00022448"/>
    </source>
</evidence>
<dbReference type="HOGENOM" id="CLU_133067_0_2_10"/>
<name>D2QI02_SPILD</name>
<comment type="subcellular location">
    <subcellularLocation>
        <location evidence="1 8">Cell membrane</location>
        <topology evidence="1 8">Multi-pass membrane protein</topology>
    </subcellularLocation>
</comment>
<dbReference type="PANTHER" id="PTHR30561:SF1">
    <property type="entry name" value="MULTIDRUG TRANSPORTER EMRE"/>
    <property type="match status" value="1"/>
</dbReference>
<evidence type="ECO:0000256" key="3">
    <source>
        <dbReference type="ARBA" id="ARBA00022475"/>
    </source>
</evidence>
<organism evidence="10 11">
    <name type="scientific">Spirosoma linguale (strain ATCC 33905 / DSM 74 / LMG 10896 / Claus 1)</name>
    <dbReference type="NCBI Taxonomy" id="504472"/>
    <lineage>
        <taxon>Bacteria</taxon>
        <taxon>Pseudomonadati</taxon>
        <taxon>Bacteroidota</taxon>
        <taxon>Cytophagia</taxon>
        <taxon>Cytophagales</taxon>
        <taxon>Cytophagaceae</taxon>
        <taxon>Spirosoma</taxon>
    </lineage>
</organism>
<protein>
    <submittedName>
        <fullName evidence="10">Small multidrug resistance protein</fullName>
    </submittedName>
</protein>
<feature type="transmembrane region" description="Helical" evidence="9">
    <location>
        <begin position="84"/>
        <end position="103"/>
    </location>
</feature>
<keyword evidence="11" id="KW-1185">Reference proteome</keyword>
<dbReference type="eggNOG" id="COG2076">
    <property type="taxonomic scope" value="Bacteria"/>
</dbReference>
<evidence type="ECO:0000313" key="11">
    <source>
        <dbReference type="Proteomes" id="UP000002028"/>
    </source>
</evidence>
<keyword evidence="6 9" id="KW-0472">Membrane</keyword>
<evidence type="ECO:0000256" key="9">
    <source>
        <dbReference type="SAM" id="Phobius"/>
    </source>
</evidence>
<feature type="transmembrane region" description="Helical" evidence="9">
    <location>
        <begin position="26"/>
        <end position="46"/>
    </location>
</feature>
<evidence type="ECO:0000256" key="8">
    <source>
        <dbReference type="RuleBase" id="RU003942"/>
    </source>
</evidence>
<gene>
    <name evidence="10" type="ordered locus">Slin_0828</name>
</gene>
<evidence type="ECO:0000256" key="4">
    <source>
        <dbReference type="ARBA" id="ARBA00022692"/>
    </source>
</evidence>
<feature type="transmembrane region" description="Helical" evidence="9">
    <location>
        <begin position="58"/>
        <end position="78"/>
    </location>
</feature>
<dbReference type="GO" id="GO:0031460">
    <property type="term" value="P:glycine betaine transport"/>
    <property type="evidence" value="ECO:0007669"/>
    <property type="project" value="TreeGrafter"/>
</dbReference>
<dbReference type="Gene3D" id="1.10.3730.20">
    <property type="match status" value="1"/>
</dbReference>
<dbReference type="RefSeq" id="WP_012925442.1">
    <property type="nucleotide sequence ID" value="NC_013730.1"/>
</dbReference>
<dbReference type="InterPro" id="IPR037185">
    <property type="entry name" value="EmrE-like"/>
</dbReference>
<keyword evidence="4 8" id="KW-0812">Transmembrane</keyword>
<comment type="similarity">
    <text evidence="7 8">Belongs to the drug/metabolite transporter (DMT) superfamily. Small multidrug resistance (SMR) (TC 2.A.7.1) family.</text>
</comment>
<dbReference type="Proteomes" id="UP000002028">
    <property type="component" value="Chromosome"/>
</dbReference>
<dbReference type="SUPFAM" id="SSF103481">
    <property type="entry name" value="Multidrug resistance efflux transporter EmrE"/>
    <property type="match status" value="1"/>
</dbReference>